<protein>
    <submittedName>
        <fullName evidence="1">Uncharacterized protein</fullName>
    </submittedName>
</protein>
<organism evidence="1 2">
    <name type="scientific">Pluteus cervinus</name>
    <dbReference type="NCBI Taxonomy" id="181527"/>
    <lineage>
        <taxon>Eukaryota</taxon>
        <taxon>Fungi</taxon>
        <taxon>Dikarya</taxon>
        <taxon>Basidiomycota</taxon>
        <taxon>Agaricomycotina</taxon>
        <taxon>Agaricomycetes</taxon>
        <taxon>Agaricomycetidae</taxon>
        <taxon>Agaricales</taxon>
        <taxon>Pluteineae</taxon>
        <taxon>Pluteaceae</taxon>
        <taxon>Pluteus</taxon>
    </lineage>
</organism>
<evidence type="ECO:0000313" key="1">
    <source>
        <dbReference type="EMBL" id="TFK71898.1"/>
    </source>
</evidence>
<gene>
    <name evidence="1" type="ORF">BDN72DRAFT_402073</name>
</gene>
<sequence>MSNSLITPAQSQSPLPTADDIAILLGLREGPSPFITKVWAHEGEREDDLVKLVQRLGPPEQHVLQHTVFAEFGAKYLPATVDRFIEANFDLPLPLGLPLAIFEINNIYSDNVYSILRLHPAYFSKYLRSKLPIASQGKKLARILAERVSNTVLLYSDILLDPGYAWSLARVLELLHLMLDMYAGHDQEPIPADVKKALVVFLKTSIKSECHDLRTHSEALSRLFAGHPRPERITYVGMTRGRCGCGVSGCYETNNLKACAACRTVVYCSTEHQRAHWSSKRLRLTKQAASQQFIEKRRFYLSVIIAVYLLALLSYALNFCLPTCTPGSNLRVTVILVCSFLHSTPLSLWRNLPLLLSLDLSSGLSHTKHFSRNLHIQLRLRPG</sequence>
<accession>A0ACD3B1P6</accession>
<reference evidence="1 2" key="1">
    <citation type="journal article" date="2019" name="Nat. Ecol. Evol.">
        <title>Megaphylogeny resolves global patterns of mushroom evolution.</title>
        <authorList>
            <person name="Varga T."/>
            <person name="Krizsan K."/>
            <person name="Foldi C."/>
            <person name="Dima B."/>
            <person name="Sanchez-Garcia M."/>
            <person name="Sanchez-Ramirez S."/>
            <person name="Szollosi G.J."/>
            <person name="Szarkandi J.G."/>
            <person name="Papp V."/>
            <person name="Albert L."/>
            <person name="Andreopoulos W."/>
            <person name="Angelini C."/>
            <person name="Antonin V."/>
            <person name="Barry K.W."/>
            <person name="Bougher N.L."/>
            <person name="Buchanan P."/>
            <person name="Buyck B."/>
            <person name="Bense V."/>
            <person name="Catcheside P."/>
            <person name="Chovatia M."/>
            <person name="Cooper J."/>
            <person name="Damon W."/>
            <person name="Desjardin D."/>
            <person name="Finy P."/>
            <person name="Geml J."/>
            <person name="Haridas S."/>
            <person name="Hughes K."/>
            <person name="Justo A."/>
            <person name="Karasinski D."/>
            <person name="Kautmanova I."/>
            <person name="Kiss B."/>
            <person name="Kocsube S."/>
            <person name="Kotiranta H."/>
            <person name="LaButti K.M."/>
            <person name="Lechner B.E."/>
            <person name="Liimatainen K."/>
            <person name="Lipzen A."/>
            <person name="Lukacs Z."/>
            <person name="Mihaltcheva S."/>
            <person name="Morgado L.N."/>
            <person name="Niskanen T."/>
            <person name="Noordeloos M.E."/>
            <person name="Ohm R.A."/>
            <person name="Ortiz-Santana B."/>
            <person name="Ovrebo C."/>
            <person name="Racz N."/>
            <person name="Riley R."/>
            <person name="Savchenko A."/>
            <person name="Shiryaev A."/>
            <person name="Soop K."/>
            <person name="Spirin V."/>
            <person name="Szebenyi C."/>
            <person name="Tomsovsky M."/>
            <person name="Tulloss R.E."/>
            <person name="Uehling J."/>
            <person name="Grigoriev I.V."/>
            <person name="Vagvolgyi C."/>
            <person name="Papp T."/>
            <person name="Martin F.M."/>
            <person name="Miettinen O."/>
            <person name="Hibbett D.S."/>
            <person name="Nagy L.G."/>
        </authorList>
    </citation>
    <scope>NUCLEOTIDE SEQUENCE [LARGE SCALE GENOMIC DNA]</scope>
    <source>
        <strain evidence="1 2">NL-1719</strain>
    </source>
</reference>
<keyword evidence="2" id="KW-1185">Reference proteome</keyword>
<name>A0ACD3B1P6_9AGAR</name>
<proteinExistence type="predicted"/>
<dbReference type="EMBL" id="ML208292">
    <property type="protein sequence ID" value="TFK71898.1"/>
    <property type="molecule type" value="Genomic_DNA"/>
</dbReference>
<dbReference type="Proteomes" id="UP000308600">
    <property type="component" value="Unassembled WGS sequence"/>
</dbReference>
<evidence type="ECO:0000313" key="2">
    <source>
        <dbReference type="Proteomes" id="UP000308600"/>
    </source>
</evidence>